<feature type="transmembrane region" description="Helical" evidence="1">
    <location>
        <begin position="110"/>
        <end position="129"/>
    </location>
</feature>
<dbReference type="AlphaFoldDB" id="A0A7Z7MUJ8"/>
<organism evidence="2 3">
    <name type="scientific">Sterolibacterium denitrificans</name>
    <dbReference type="NCBI Taxonomy" id="157592"/>
    <lineage>
        <taxon>Bacteria</taxon>
        <taxon>Pseudomonadati</taxon>
        <taxon>Pseudomonadota</taxon>
        <taxon>Betaproteobacteria</taxon>
        <taxon>Nitrosomonadales</taxon>
        <taxon>Sterolibacteriaceae</taxon>
        <taxon>Sterolibacterium</taxon>
    </lineage>
</organism>
<dbReference type="Proteomes" id="UP000242886">
    <property type="component" value="Chromosome SDENCHOL"/>
</dbReference>
<dbReference type="GO" id="GO:0005886">
    <property type="term" value="C:plasma membrane"/>
    <property type="evidence" value="ECO:0007669"/>
    <property type="project" value="TreeGrafter"/>
</dbReference>
<feature type="transmembrane region" description="Helical" evidence="1">
    <location>
        <begin position="44"/>
        <end position="64"/>
    </location>
</feature>
<dbReference type="EMBL" id="LT837803">
    <property type="protein sequence ID" value="SMB22767.1"/>
    <property type="molecule type" value="Genomic_DNA"/>
</dbReference>
<dbReference type="InterPro" id="IPR007401">
    <property type="entry name" value="DUF454"/>
</dbReference>
<sequence>MSDHRDHRLHRSSLLRALLWICGAVFLALGIIGIALPGLPTTPFVLLSAACFVRASPRAHRWLLQHPSFGPTLRAWEEQRTISRRIRNVALISMLLTGSFSVWFLAGNPWLQAVVAMAIVTGLIVVLRLKIRDPNQNPPAADAD</sequence>
<keyword evidence="3" id="KW-1185">Reference proteome</keyword>
<dbReference type="PANTHER" id="PTHR35813:SF1">
    <property type="entry name" value="INNER MEMBRANE PROTEIN YBAN"/>
    <property type="match status" value="1"/>
</dbReference>
<proteinExistence type="predicted"/>
<dbReference type="Pfam" id="PF04304">
    <property type="entry name" value="DUF454"/>
    <property type="match status" value="1"/>
</dbReference>
<name>A0A7Z7MUJ8_9PROT</name>
<accession>A0A7Z7MUJ8</accession>
<keyword evidence="1" id="KW-0472">Membrane</keyword>
<evidence type="ECO:0008006" key="4">
    <source>
        <dbReference type="Google" id="ProtNLM"/>
    </source>
</evidence>
<dbReference type="PIRSF" id="PIRSF016789">
    <property type="entry name" value="DUF454"/>
    <property type="match status" value="1"/>
</dbReference>
<feature type="transmembrane region" description="Helical" evidence="1">
    <location>
        <begin position="17"/>
        <end position="38"/>
    </location>
</feature>
<dbReference type="PANTHER" id="PTHR35813">
    <property type="entry name" value="INNER MEMBRANE PROTEIN YBAN"/>
    <property type="match status" value="1"/>
</dbReference>
<feature type="transmembrane region" description="Helical" evidence="1">
    <location>
        <begin position="85"/>
        <end position="104"/>
    </location>
</feature>
<evidence type="ECO:0000313" key="2">
    <source>
        <dbReference type="EMBL" id="SMB22767.1"/>
    </source>
</evidence>
<evidence type="ECO:0000256" key="1">
    <source>
        <dbReference type="SAM" id="Phobius"/>
    </source>
</evidence>
<keyword evidence="1" id="KW-0812">Transmembrane</keyword>
<gene>
    <name evidence="2" type="ORF">SDENCHOL_10686</name>
</gene>
<evidence type="ECO:0000313" key="3">
    <source>
        <dbReference type="Proteomes" id="UP000242886"/>
    </source>
</evidence>
<keyword evidence="1" id="KW-1133">Transmembrane helix</keyword>
<dbReference type="RefSeq" id="WP_154716066.1">
    <property type="nucleotide sequence ID" value="NZ_LT837803.1"/>
</dbReference>
<reference evidence="2" key="1">
    <citation type="submission" date="2017-03" db="EMBL/GenBank/DDBJ databases">
        <authorList>
            <consortium name="AG Boll"/>
        </authorList>
    </citation>
    <scope>NUCLEOTIDE SEQUENCE [LARGE SCALE GENOMIC DNA]</scope>
    <source>
        <strain evidence="2">Chol</strain>
    </source>
</reference>
<protein>
    <recommendedName>
        <fullName evidence="4">Inner membrane protein</fullName>
    </recommendedName>
</protein>